<evidence type="ECO:0000313" key="2">
    <source>
        <dbReference type="Proteomes" id="UP000017836"/>
    </source>
</evidence>
<dbReference type="AlphaFoldDB" id="W1PN19"/>
<dbReference type="HOGENOM" id="CLU_2006971_0_0_1"/>
<organism evidence="1 2">
    <name type="scientific">Amborella trichopoda</name>
    <dbReference type="NCBI Taxonomy" id="13333"/>
    <lineage>
        <taxon>Eukaryota</taxon>
        <taxon>Viridiplantae</taxon>
        <taxon>Streptophyta</taxon>
        <taxon>Embryophyta</taxon>
        <taxon>Tracheophyta</taxon>
        <taxon>Spermatophyta</taxon>
        <taxon>Magnoliopsida</taxon>
        <taxon>Amborellales</taxon>
        <taxon>Amborellaceae</taxon>
        <taxon>Amborella</taxon>
    </lineage>
</organism>
<dbReference type="Gramene" id="ERN09111">
    <property type="protein sequence ID" value="ERN09111"/>
    <property type="gene ID" value="AMTR_s00014p00104370"/>
</dbReference>
<gene>
    <name evidence="1" type="ORF">AMTR_s00014p00104370</name>
</gene>
<evidence type="ECO:0000313" key="1">
    <source>
        <dbReference type="EMBL" id="ERN09111.1"/>
    </source>
</evidence>
<protein>
    <submittedName>
        <fullName evidence="1">Uncharacterized protein</fullName>
    </submittedName>
</protein>
<accession>W1PN19</accession>
<keyword evidence="2" id="KW-1185">Reference proteome</keyword>
<dbReference type="Proteomes" id="UP000017836">
    <property type="component" value="Unassembled WGS sequence"/>
</dbReference>
<name>W1PN19_AMBTC</name>
<dbReference type="EMBL" id="KI393051">
    <property type="protein sequence ID" value="ERN09111.1"/>
    <property type="molecule type" value="Genomic_DNA"/>
</dbReference>
<proteinExistence type="predicted"/>
<sequence length="124" mass="13806">MERKEEDAVRWVLEGESGKLQVAEIGVENQRGKGGSREEKGAAAEAGRRLLRIGGERLREQQVVGSNKGCKGWSNKVEEMEKKKGGKLRKQVAMVEDALKQEEWKVEQGLWPEEEETAAIAACV</sequence>
<reference evidence="2" key="1">
    <citation type="journal article" date="2013" name="Science">
        <title>The Amborella genome and the evolution of flowering plants.</title>
        <authorList>
            <consortium name="Amborella Genome Project"/>
        </authorList>
    </citation>
    <scope>NUCLEOTIDE SEQUENCE [LARGE SCALE GENOMIC DNA]</scope>
</reference>